<organism evidence="2 3">
    <name type="scientific">Kangiella koreensis (strain DSM 16069 / JCM 12317 / KCTC 12182 / SW-125)</name>
    <dbReference type="NCBI Taxonomy" id="523791"/>
    <lineage>
        <taxon>Bacteria</taxon>
        <taxon>Pseudomonadati</taxon>
        <taxon>Pseudomonadota</taxon>
        <taxon>Gammaproteobacteria</taxon>
        <taxon>Kangiellales</taxon>
        <taxon>Kangiellaceae</taxon>
        <taxon>Kangiella</taxon>
    </lineage>
</organism>
<keyword evidence="1" id="KW-1133">Transmembrane helix</keyword>
<dbReference type="InParanoid" id="C7R8X5"/>
<evidence type="ECO:0000256" key="1">
    <source>
        <dbReference type="SAM" id="Phobius"/>
    </source>
</evidence>
<dbReference type="RefSeq" id="WP_012800502.1">
    <property type="nucleotide sequence ID" value="NC_013166.1"/>
</dbReference>
<name>C7R8X5_KANKD</name>
<dbReference type="KEGG" id="kko:Kkor_0568"/>
<accession>C7R8X5</accession>
<evidence type="ECO:0000313" key="2">
    <source>
        <dbReference type="EMBL" id="ACV25988.1"/>
    </source>
</evidence>
<keyword evidence="1" id="KW-0812">Transmembrane</keyword>
<dbReference type="EMBL" id="CP001707">
    <property type="protein sequence ID" value="ACV25988.1"/>
    <property type="molecule type" value="Genomic_DNA"/>
</dbReference>
<dbReference type="HOGENOM" id="CLU_1576410_0_0_6"/>
<keyword evidence="3" id="KW-1185">Reference proteome</keyword>
<feature type="transmembrane region" description="Helical" evidence="1">
    <location>
        <begin position="29"/>
        <end position="49"/>
    </location>
</feature>
<sequence length="169" mass="19955">MEIRTIALDSLRNKYPFLLGKSFFRTHSWLSLDIISALAIIGILTFVSLKTLPDYFYKVAFVEGLTNHLLESRERQQEYYAWHGHFEDTQYTNKPLVNAAQLPKFKELISTQGKTVMVMEPFYQYPESKLTITLDDTNNSVIRPICQIEHNETFHLMPYMCKLNYYEKR</sequence>
<dbReference type="OrthoDB" id="6194602at2"/>
<gene>
    <name evidence="2" type="ordered locus">Kkor_0568</name>
</gene>
<evidence type="ECO:0000313" key="3">
    <source>
        <dbReference type="Proteomes" id="UP000001231"/>
    </source>
</evidence>
<dbReference type="AlphaFoldDB" id="C7R8X5"/>
<reference evidence="2 3" key="1">
    <citation type="journal article" date="2009" name="Stand. Genomic Sci.">
        <title>Complete genome sequence of Kangiella koreensis type strain (SW-125).</title>
        <authorList>
            <person name="Han C."/>
            <person name="Sikorski J."/>
            <person name="Lapidus A."/>
            <person name="Nolan M."/>
            <person name="Glavina Del Rio T."/>
            <person name="Tice H."/>
            <person name="Cheng J.F."/>
            <person name="Lucas S."/>
            <person name="Chen F."/>
            <person name="Copeland A."/>
            <person name="Ivanova N."/>
            <person name="Mavromatis K."/>
            <person name="Ovchinnikova G."/>
            <person name="Pati A."/>
            <person name="Bruce D."/>
            <person name="Goodwin L."/>
            <person name="Pitluck S."/>
            <person name="Chen A."/>
            <person name="Palaniappan K."/>
            <person name="Land M."/>
            <person name="Hauser L."/>
            <person name="Chang Y.J."/>
            <person name="Jeffries C.D."/>
            <person name="Chain P."/>
            <person name="Saunders E."/>
            <person name="Brettin T."/>
            <person name="Goker M."/>
            <person name="Tindall B.J."/>
            <person name="Bristow J."/>
            <person name="Eisen J.A."/>
            <person name="Markowitz V."/>
            <person name="Hugenholtz P."/>
            <person name="Kyrpides N.C."/>
            <person name="Klenk H.P."/>
            <person name="Detter J.C."/>
        </authorList>
    </citation>
    <scope>NUCLEOTIDE SEQUENCE [LARGE SCALE GENOMIC DNA]</scope>
    <source>
        <strain evidence="3">DSM 16069 / KCTC 12182 / SW-125</strain>
    </source>
</reference>
<keyword evidence="1" id="KW-0472">Membrane</keyword>
<dbReference type="STRING" id="523791.Kkor_0568"/>
<proteinExistence type="predicted"/>
<protein>
    <submittedName>
        <fullName evidence="2">Uncharacterized protein</fullName>
    </submittedName>
</protein>
<dbReference type="Proteomes" id="UP000001231">
    <property type="component" value="Chromosome"/>
</dbReference>